<dbReference type="AlphaFoldDB" id="A0A2V3IFA6"/>
<name>A0A2V3IFA6_9FLOR</name>
<gene>
    <name evidence="2" type="ORF">BWQ96_09586</name>
</gene>
<keyword evidence="3" id="KW-1185">Reference proteome</keyword>
<evidence type="ECO:0000313" key="2">
    <source>
        <dbReference type="EMBL" id="PXF40708.1"/>
    </source>
</evidence>
<feature type="compositionally biased region" description="Polar residues" evidence="1">
    <location>
        <begin position="303"/>
        <end position="315"/>
    </location>
</feature>
<feature type="region of interest" description="Disordered" evidence="1">
    <location>
        <begin position="301"/>
        <end position="325"/>
    </location>
</feature>
<organism evidence="2 3">
    <name type="scientific">Gracilariopsis chorda</name>
    <dbReference type="NCBI Taxonomy" id="448386"/>
    <lineage>
        <taxon>Eukaryota</taxon>
        <taxon>Rhodophyta</taxon>
        <taxon>Florideophyceae</taxon>
        <taxon>Rhodymeniophycidae</taxon>
        <taxon>Gracilariales</taxon>
        <taxon>Gracilariaceae</taxon>
        <taxon>Gracilariopsis</taxon>
    </lineage>
</organism>
<protein>
    <submittedName>
        <fullName evidence="2">Uncharacterized protein</fullName>
    </submittedName>
</protein>
<proteinExistence type="predicted"/>
<comment type="caution">
    <text evidence="2">The sequence shown here is derived from an EMBL/GenBank/DDBJ whole genome shotgun (WGS) entry which is preliminary data.</text>
</comment>
<dbReference type="OrthoDB" id="4405280at2759"/>
<accession>A0A2V3IFA6</accession>
<evidence type="ECO:0000313" key="3">
    <source>
        <dbReference type="Proteomes" id="UP000247409"/>
    </source>
</evidence>
<evidence type="ECO:0000256" key="1">
    <source>
        <dbReference type="SAM" id="MobiDB-lite"/>
    </source>
</evidence>
<sequence>MWPVAYAVSTAHNSRFANAIAALSNIVSRQGEGTGLTGEVCSTNSDCRGTRQCIDVRAGASQSNITLCPFADSNCICFAFVVCNSNADCEKGEVCNEVSNSRLCTSGKVPIVHAGTPTPSARPSDKKLNFERCSKSSECAGSRNCVVAENGELIQCSISDTCFCLTENFRCESTKDCDEGETCRGIGPSLLCAISSLPGVQLNFEKCLATGDCKGPRTCAELRDGKLELCRNANSCFCLTEKISCTSSGMCDEGETCQQIEDGNVCAARTLSLGPLVDEPTPCSEGGESLSIKDLFGGESPCRSRSTPTPASSIESPPKCTGENECSSEEECRIDSNGAPRCIRKKEVCISVHHLLHMNESEMTYSTHRLARVLCDEHNSCATAGHIVVYEAVPMMMSTYCNRVGCVQKIMHVNGVRYQRGRMVSSNSKGLMFSTFSARYNTGIEEKLLGVAIRIGL</sequence>
<dbReference type="Proteomes" id="UP000247409">
    <property type="component" value="Unassembled WGS sequence"/>
</dbReference>
<dbReference type="EMBL" id="NBIV01000265">
    <property type="protein sequence ID" value="PXF40708.1"/>
    <property type="molecule type" value="Genomic_DNA"/>
</dbReference>
<reference evidence="2 3" key="1">
    <citation type="journal article" date="2018" name="Mol. Biol. Evol.">
        <title>Analysis of the draft genome of the red seaweed Gracilariopsis chorda provides insights into genome size evolution in Rhodophyta.</title>
        <authorList>
            <person name="Lee J."/>
            <person name="Yang E.C."/>
            <person name="Graf L."/>
            <person name="Yang J.H."/>
            <person name="Qiu H."/>
            <person name="Zel Zion U."/>
            <person name="Chan C.X."/>
            <person name="Stephens T.G."/>
            <person name="Weber A.P.M."/>
            <person name="Boo G.H."/>
            <person name="Boo S.M."/>
            <person name="Kim K.M."/>
            <person name="Shin Y."/>
            <person name="Jung M."/>
            <person name="Lee S.J."/>
            <person name="Yim H.S."/>
            <person name="Lee J.H."/>
            <person name="Bhattacharya D."/>
            <person name="Yoon H.S."/>
        </authorList>
    </citation>
    <scope>NUCLEOTIDE SEQUENCE [LARGE SCALE GENOMIC DNA]</scope>
    <source>
        <strain evidence="2 3">SKKU-2015</strain>
        <tissue evidence="2">Whole body</tissue>
    </source>
</reference>